<dbReference type="PANTHER" id="PTHR11695">
    <property type="entry name" value="ALCOHOL DEHYDROGENASE RELATED"/>
    <property type="match status" value="1"/>
</dbReference>
<keyword evidence="1" id="KW-0560">Oxidoreductase</keyword>
<dbReference type="InterPro" id="IPR036291">
    <property type="entry name" value="NAD(P)-bd_dom_sf"/>
</dbReference>
<gene>
    <name evidence="3" type="ORF">SAMN05660976_05462</name>
</gene>
<dbReference type="Gene3D" id="3.90.180.10">
    <property type="entry name" value="Medium-chain alcohol dehydrogenases, catalytic domain"/>
    <property type="match status" value="1"/>
</dbReference>
<dbReference type="InterPro" id="IPR050700">
    <property type="entry name" value="YIM1/Zinc_Alcohol_DH_Fams"/>
</dbReference>
<dbReference type="SUPFAM" id="SSF51735">
    <property type="entry name" value="NAD(P)-binding Rossmann-fold domains"/>
    <property type="match status" value="1"/>
</dbReference>
<dbReference type="SUPFAM" id="SSF50129">
    <property type="entry name" value="GroES-like"/>
    <property type="match status" value="1"/>
</dbReference>
<dbReference type="GO" id="GO:0008270">
    <property type="term" value="F:zinc ion binding"/>
    <property type="evidence" value="ECO:0007669"/>
    <property type="project" value="InterPro"/>
</dbReference>
<accession>A0A1H7Z998</accession>
<dbReference type="InterPro" id="IPR002364">
    <property type="entry name" value="Quin_OxRdtase/zeta-crystal_CS"/>
</dbReference>
<dbReference type="Gene3D" id="3.40.50.720">
    <property type="entry name" value="NAD(P)-binding Rossmann-like Domain"/>
    <property type="match status" value="1"/>
</dbReference>
<dbReference type="PROSITE" id="PS01162">
    <property type="entry name" value="QOR_ZETA_CRYSTAL"/>
    <property type="match status" value="1"/>
</dbReference>
<dbReference type="GO" id="GO:0016491">
    <property type="term" value="F:oxidoreductase activity"/>
    <property type="evidence" value="ECO:0007669"/>
    <property type="project" value="UniProtKB-KW"/>
</dbReference>
<reference evidence="3 4" key="1">
    <citation type="submission" date="2016-10" db="EMBL/GenBank/DDBJ databases">
        <authorList>
            <person name="de Groot N.N."/>
        </authorList>
    </citation>
    <scope>NUCLEOTIDE SEQUENCE [LARGE SCALE GENOMIC DNA]</scope>
    <source>
        <strain evidence="3 4">DSM 43357</strain>
    </source>
</reference>
<evidence type="ECO:0000259" key="2">
    <source>
        <dbReference type="SMART" id="SM00829"/>
    </source>
</evidence>
<name>A0A1H7Z998_9ACTN</name>
<dbReference type="InterPro" id="IPR011032">
    <property type="entry name" value="GroES-like_sf"/>
</dbReference>
<dbReference type="Proteomes" id="UP000198953">
    <property type="component" value="Unassembled WGS sequence"/>
</dbReference>
<dbReference type="AlphaFoldDB" id="A0A1H7Z998"/>
<dbReference type="STRING" id="46177.SAMN05660976_05462"/>
<organism evidence="3 4">
    <name type="scientific">Nonomuraea pusilla</name>
    <dbReference type="NCBI Taxonomy" id="46177"/>
    <lineage>
        <taxon>Bacteria</taxon>
        <taxon>Bacillati</taxon>
        <taxon>Actinomycetota</taxon>
        <taxon>Actinomycetes</taxon>
        <taxon>Streptosporangiales</taxon>
        <taxon>Streptosporangiaceae</taxon>
        <taxon>Nonomuraea</taxon>
    </lineage>
</organism>
<dbReference type="SMART" id="SM00829">
    <property type="entry name" value="PKS_ER"/>
    <property type="match status" value="1"/>
</dbReference>
<evidence type="ECO:0000256" key="1">
    <source>
        <dbReference type="ARBA" id="ARBA00023002"/>
    </source>
</evidence>
<dbReference type="InterPro" id="IPR013154">
    <property type="entry name" value="ADH-like_N"/>
</dbReference>
<dbReference type="PANTHER" id="PTHR11695:SF294">
    <property type="entry name" value="RETICULON-4-INTERACTING PROTEIN 1, MITOCHONDRIAL"/>
    <property type="match status" value="1"/>
</dbReference>
<dbReference type="InterPro" id="IPR020843">
    <property type="entry name" value="ER"/>
</dbReference>
<dbReference type="Pfam" id="PF08240">
    <property type="entry name" value="ADH_N"/>
    <property type="match status" value="1"/>
</dbReference>
<protein>
    <submittedName>
        <fullName evidence="3">NADPH:quinone reductase</fullName>
    </submittedName>
</protein>
<feature type="domain" description="Enoyl reductase (ER)" evidence="2">
    <location>
        <begin position="10"/>
        <end position="321"/>
    </location>
</feature>
<dbReference type="CDD" id="cd08267">
    <property type="entry name" value="MDR1"/>
    <property type="match status" value="1"/>
</dbReference>
<keyword evidence="4" id="KW-1185">Reference proteome</keyword>
<dbReference type="EMBL" id="FOBF01000014">
    <property type="protein sequence ID" value="SEM55162.1"/>
    <property type="molecule type" value="Genomic_DNA"/>
</dbReference>
<proteinExistence type="predicted"/>
<sequence>MKAIVQDSYGPADVLRLRDIDQPAPGEGEVLVRVHAAGVDAGVVHLMTGKPYLLRLFGFGLRAPKIKVRGADVAGRVEAVGRGVTRFRPGDEVFGTCVGAFAEYARARQDDLAHKPAGLTFEQAAAVPVSGRTALQGLRDLGRVRAGQQVLVTGAGGGVGTFAVQLARAFGAEVTAVCGPGKADLVRSIGADHVVDYTREDFTDRRHRYDLILDIAGNRPLSRLRRALTPRGTLVIMGGEEGGRWIGGVDRQLRAMLLSPLVRHRLRVLLLKPREEDLRLLAELIEAGRLTPVIGATYPLEEAPEAVRYVAGGHATGKAVVVGTPGRPPSGE</sequence>
<dbReference type="RefSeq" id="WP_091103550.1">
    <property type="nucleotide sequence ID" value="NZ_FOBF01000014.1"/>
</dbReference>
<evidence type="ECO:0000313" key="4">
    <source>
        <dbReference type="Proteomes" id="UP000198953"/>
    </source>
</evidence>
<evidence type="ECO:0000313" key="3">
    <source>
        <dbReference type="EMBL" id="SEM55162.1"/>
    </source>
</evidence>
<dbReference type="OrthoDB" id="3727682at2"/>
<dbReference type="Pfam" id="PF13602">
    <property type="entry name" value="ADH_zinc_N_2"/>
    <property type="match status" value="1"/>
</dbReference>